<feature type="domain" description="TmcA/NAT10 N-terminal" evidence="12">
    <location>
        <begin position="20"/>
        <end position="212"/>
    </location>
</feature>
<feature type="binding site" evidence="9">
    <location>
        <position position="765"/>
    </location>
    <ligand>
        <name>acetyl-CoA</name>
        <dbReference type="ChEBI" id="CHEBI:57288"/>
    </ligand>
</feature>
<feature type="compositionally biased region" description="Polar residues" evidence="10">
    <location>
        <begin position="1075"/>
        <end position="1087"/>
    </location>
</feature>
<evidence type="ECO:0000256" key="6">
    <source>
        <dbReference type="ARBA" id="ARBA00022840"/>
    </source>
</evidence>
<dbReference type="InterPro" id="IPR000182">
    <property type="entry name" value="GNAT_dom"/>
</dbReference>
<dbReference type="GO" id="GO:0016556">
    <property type="term" value="P:mRNA modification"/>
    <property type="evidence" value="ECO:0007669"/>
    <property type="project" value="EnsemblFungi"/>
</dbReference>
<dbReference type="GO" id="GO:1904812">
    <property type="term" value="P:rRNA acetylation involved in maturation of SSU-rRNA"/>
    <property type="evidence" value="ECO:0007669"/>
    <property type="project" value="EnsemblFungi"/>
</dbReference>
<comment type="subunit">
    <text evidence="9">Interacts with TAN1.</text>
</comment>
<keyword evidence="2 9" id="KW-0698">rRNA processing</keyword>
<evidence type="ECO:0000256" key="2">
    <source>
        <dbReference type="ARBA" id="ARBA00022552"/>
    </source>
</evidence>
<feature type="region of interest" description="Disordered" evidence="10">
    <location>
        <begin position="1075"/>
        <end position="1135"/>
    </location>
</feature>
<proteinExistence type="inferred from homology"/>
<dbReference type="InterPro" id="IPR027417">
    <property type="entry name" value="P-loop_NTPase"/>
</dbReference>
<evidence type="ECO:0000256" key="9">
    <source>
        <dbReference type="HAMAP-Rule" id="MF_03211"/>
    </source>
</evidence>
<evidence type="ECO:0000256" key="7">
    <source>
        <dbReference type="ARBA" id="ARBA00023242"/>
    </source>
</evidence>
<comment type="subcellular location">
    <subcellularLocation>
        <location evidence="1 9">Nucleus</location>
        <location evidence="1 9">Nucleolus</location>
    </subcellularLocation>
</comment>
<feature type="binding site" evidence="9">
    <location>
        <begin position="296"/>
        <end position="305"/>
    </location>
    <ligand>
        <name>ATP</name>
        <dbReference type="ChEBI" id="CHEBI:30616"/>
    </ligand>
</feature>
<dbReference type="HAMAP" id="MF_03211">
    <property type="entry name" value="RNA_acetyltr_Nat10"/>
    <property type="match status" value="1"/>
</dbReference>
<accession>A0A1Y2C823</accession>
<evidence type="ECO:0000256" key="4">
    <source>
        <dbReference type="ARBA" id="ARBA00022694"/>
    </source>
</evidence>
<feature type="compositionally biased region" description="Low complexity" evidence="10">
    <location>
        <begin position="1098"/>
        <end position="1108"/>
    </location>
</feature>
<dbReference type="Proteomes" id="UP000193642">
    <property type="component" value="Unassembled WGS sequence"/>
</dbReference>
<dbReference type="PANTHER" id="PTHR10925">
    <property type="entry name" value="N-ACETYLTRANSFERASE 10"/>
    <property type="match status" value="1"/>
</dbReference>
<dbReference type="InterPro" id="IPR027992">
    <property type="entry name" value="tRNA_bind_dom"/>
</dbReference>
<evidence type="ECO:0000256" key="8">
    <source>
        <dbReference type="ARBA" id="ARBA00023315"/>
    </source>
</evidence>
<comment type="similarity">
    <text evidence="9">Belongs to the RNA cytidine acetyltransferase family. NAT10 subfamily.</text>
</comment>
<dbReference type="GO" id="GO:0005524">
    <property type="term" value="F:ATP binding"/>
    <property type="evidence" value="ECO:0007669"/>
    <property type="project" value="UniProtKB-UniRule"/>
</dbReference>
<dbReference type="EC" id="2.3.1.-" evidence="9"/>
<dbReference type="GO" id="GO:0051391">
    <property type="term" value="P:tRNA acetylation"/>
    <property type="evidence" value="ECO:0007669"/>
    <property type="project" value="UniProtKB-UniRule"/>
</dbReference>
<feature type="compositionally biased region" description="Acidic residues" evidence="10">
    <location>
        <begin position="997"/>
        <end position="1019"/>
    </location>
</feature>
<comment type="catalytic activity">
    <reaction evidence="9">
        <text>a cytidine in 18S rRNA + acetyl-CoA + ATP + H2O = an N(4)-acetylcytidine in 18S rRNA + ADP + phosphate + CoA + H(+)</text>
        <dbReference type="Rhea" id="RHEA:51424"/>
        <dbReference type="Rhea" id="RHEA-COMP:13575"/>
        <dbReference type="Rhea" id="RHEA-COMP:13576"/>
        <dbReference type="ChEBI" id="CHEBI:15377"/>
        <dbReference type="ChEBI" id="CHEBI:15378"/>
        <dbReference type="ChEBI" id="CHEBI:30616"/>
        <dbReference type="ChEBI" id="CHEBI:43474"/>
        <dbReference type="ChEBI" id="CHEBI:57287"/>
        <dbReference type="ChEBI" id="CHEBI:57288"/>
        <dbReference type="ChEBI" id="CHEBI:74900"/>
        <dbReference type="ChEBI" id="CHEBI:82748"/>
        <dbReference type="ChEBI" id="CHEBI:456216"/>
    </reaction>
</comment>
<dbReference type="Pfam" id="PF08351">
    <property type="entry name" value="TmcA_N"/>
    <property type="match status" value="1"/>
</dbReference>
<keyword evidence="8 9" id="KW-0012">Acyltransferase</keyword>
<keyword evidence="7 9" id="KW-0539">Nucleus</keyword>
<dbReference type="Pfam" id="PF13718">
    <property type="entry name" value="GNAT_acetyltr_2"/>
    <property type="match status" value="1"/>
</dbReference>
<evidence type="ECO:0000256" key="5">
    <source>
        <dbReference type="ARBA" id="ARBA00022741"/>
    </source>
</evidence>
<dbReference type="Gene3D" id="3.40.50.11040">
    <property type="match status" value="1"/>
</dbReference>
<gene>
    <name evidence="9" type="primary">NAT10</name>
    <name evidence="15" type="ORF">BCR33DRAFT_717831</name>
</gene>
<evidence type="ECO:0000259" key="14">
    <source>
        <dbReference type="Pfam" id="PF13725"/>
    </source>
</evidence>
<feature type="region of interest" description="Disordered" evidence="10">
    <location>
        <begin position="449"/>
        <end position="479"/>
    </location>
</feature>
<dbReference type="Pfam" id="PF13725">
    <property type="entry name" value="tRNA_bind_2"/>
    <property type="match status" value="1"/>
</dbReference>
<dbReference type="AlphaFoldDB" id="A0A1Y2C823"/>
<keyword evidence="3 9" id="KW-0808">Transferase</keyword>
<dbReference type="FunFam" id="3.40.50.11040:FF:000002">
    <property type="entry name" value="RNA cytidine acetyltransferase"/>
    <property type="match status" value="1"/>
</dbReference>
<dbReference type="PANTHER" id="PTHR10925:SF5">
    <property type="entry name" value="RNA CYTIDINE ACETYLTRANSFERASE"/>
    <property type="match status" value="1"/>
</dbReference>
<dbReference type="Gene3D" id="3.40.630.30">
    <property type="match status" value="1"/>
</dbReference>
<evidence type="ECO:0000259" key="11">
    <source>
        <dbReference type="Pfam" id="PF05127"/>
    </source>
</evidence>
<feature type="compositionally biased region" description="Basic and acidic residues" evidence="10">
    <location>
        <begin position="1125"/>
        <end position="1135"/>
    </location>
</feature>
<reference evidence="15 16" key="1">
    <citation type="submission" date="2016-07" db="EMBL/GenBank/DDBJ databases">
        <title>Pervasive Adenine N6-methylation of Active Genes in Fungi.</title>
        <authorList>
            <consortium name="DOE Joint Genome Institute"/>
            <person name="Mondo S.J."/>
            <person name="Dannebaum R.O."/>
            <person name="Kuo R.C."/>
            <person name="Labutti K."/>
            <person name="Haridas S."/>
            <person name="Kuo A."/>
            <person name="Salamov A."/>
            <person name="Ahrendt S.R."/>
            <person name="Lipzen A."/>
            <person name="Sullivan W."/>
            <person name="Andreopoulos W.B."/>
            <person name="Clum A."/>
            <person name="Lindquist E."/>
            <person name="Daum C."/>
            <person name="Ramamoorthy G.K."/>
            <person name="Gryganskyi A."/>
            <person name="Culley D."/>
            <person name="Magnuson J.K."/>
            <person name="James T.Y."/>
            <person name="O'Malley M.A."/>
            <person name="Stajich J.E."/>
            <person name="Spatafora J.W."/>
            <person name="Visel A."/>
            <person name="Grigoriev I.V."/>
        </authorList>
    </citation>
    <scope>NUCLEOTIDE SEQUENCE [LARGE SCALE GENOMIC DNA]</scope>
    <source>
        <strain evidence="15 16">JEL800</strain>
    </source>
</reference>
<evidence type="ECO:0000256" key="10">
    <source>
        <dbReference type="SAM" id="MobiDB-lite"/>
    </source>
</evidence>
<dbReference type="InterPro" id="IPR033688">
    <property type="entry name" value="NAT10"/>
</dbReference>
<evidence type="ECO:0000313" key="16">
    <source>
        <dbReference type="Proteomes" id="UP000193642"/>
    </source>
</evidence>
<name>A0A1Y2C823_9FUNG</name>
<sequence>MADTEATKQSTMKRKKLDSRIPSLITNGVTNGHRSLFVMVGDRGRDQVVTLHYLLSKARVSARPSVLWCYKKELGFSSHRKKRMNQIKKQIASGRREVDEDDPFELFISSTNIRYTYYKETENILGTTFGMCVLQDFEALTPNLLARTIETVEGGGIVVILLKTMSSLKQLYTMTMDVHARYRTESHHDTVARFNERFLLSLGGCETCLVVDDELNVLPLSAGKNVKPISRIEELKLTPSQKELQELKASLGDTQPLASLVASAKTLDQARAVLTFTEAIAEKSLRSTVCLTAARGRGKSASLGIAMAAAIAYGYSNIFITSPSPENLKTVFEFLFKGFDGLGYEEHLDYDIIQSTNPDFAKAVVRVNVFKQHRQTIQYIQPTDASVLAQAELLVIDEAAAIPLPLVKALLGPYLVFMSSTINGYEGTGRSLSLKLISQLREQSVAGASGADGASGVVVGRDGKEKKTGGAPEVNVTAPPPSLRTLREIKLSDPIRYNANDPVETWLTNLLCLDACTPSPTATSLSTRGCPHPSQCELFYVNRDTLFSYHKVSEAFLQRMMSLYVASHYKNSPNDLQLMSDAPAHHLFVLLPPINTAAGAPTTLPEPLVVIQIALEGNIASGSAQSALARGSARTNGDLIPWVMATQFQDDDFSRLNGARVVRIATHPDFVGMGYGNHAIKKLEEYYSGNAGASLDEEEKDLEVKRVTDEELEHATLAKDKIGVRDPASMPPLLLRLHERPPKENLHWIGVSYGLTAQLHKFWKKSGFVPVYVRQTQNDLTGEHTAIMLKPLQKQNASLSKKDAIVSDSKWVSSFSWDFRRRFIELLGYQFKKFSPLLVLSILEASGNGRPKDLDFLNTKTELLRHFTPFDLKRLSSYTQNLLDYHVILDLIPRLSTLYFLGYLTPPEPTSAAAASAATTLKPISLTAVQSAILVAVGLQHKTLDDAAPELGISVSQVMALFGKVVKKCSNYFTVVEELDAAEEEDASRKKRRVKDADEDAEDEDANELTRDAEDDEAWDPIKMGLDEDLEEAGDEVMERLKAKQREMIDSMNLSAFAITAGEEEFGSAVKGTKNATSRGSLQVKNENSTKKRKFDSAAGTAATLAAGVRGDKSGIFDPQAASGKTEKGKKGARR</sequence>
<feature type="binding site" evidence="9">
    <location>
        <begin position="671"/>
        <end position="677"/>
    </location>
    <ligand>
        <name>acetyl-CoA</name>
        <dbReference type="ChEBI" id="CHEBI:57288"/>
    </ligand>
</feature>
<dbReference type="GO" id="GO:0051392">
    <property type="term" value="F:tRNA cytidine N4-acetyltransferase activity"/>
    <property type="evidence" value="ECO:0007669"/>
    <property type="project" value="RHEA"/>
</dbReference>
<evidence type="ECO:0000256" key="3">
    <source>
        <dbReference type="ARBA" id="ARBA00022679"/>
    </source>
</evidence>
<feature type="domain" description="TcmA/NAT10 helicase" evidence="11">
    <location>
        <begin position="290"/>
        <end position="514"/>
    </location>
</feature>
<evidence type="ECO:0000256" key="1">
    <source>
        <dbReference type="ARBA" id="ARBA00004604"/>
    </source>
</evidence>
<feature type="binding site" evidence="9">
    <location>
        <position position="496"/>
    </location>
    <ligand>
        <name>ATP</name>
        <dbReference type="ChEBI" id="CHEBI:30616"/>
    </ligand>
</feature>
<keyword evidence="16" id="KW-1185">Reference proteome</keyword>
<comment type="caution">
    <text evidence="15">The sequence shown here is derived from an EMBL/GenBank/DDBJ whole genome shotgun (WGS) entry which is preliminary data.</text>
</comment>
<dbReference type="GO" id="GO:0030688">
    <property type="term" value="C:preribosome, small subunit precursor"/>
    <property type="evidence" value="ECO:0007669"/>
    <property type="project" value="EnsemblFungi"/>
</dbReference>
<dbReference type="InterPro" id="IPR013562">
    <property type="entry name" value="TmcA/NAT10_N"/>
</dbReference>
<organism evidence="15 16">
    <name type="scientific">Rhizoclosmatium globosum</name>
    <dbReference type="NCBI Taxonomy" id="329046"/>
    <lineage>
        <taxon>Eukaryota</taxon>
        <taxon>Fungi</taxon>
        <taxon>Fungi incertae sedis</taxon>
        <taxon>Chytridiomycota</taxon>
        <taxon>Chytridiomycota incertae sedis</taxon>
        <taxon>Chytridiomycetes</taxon>
        <taxon>Chytridiales</taxon>
        <taxon>Chytriomycetaceae</taxon>
        <taxon>Rhizoclosmatium</taxon>
    </lineage>
</organism>
<keyword evidence="4 9" id="KW-0819">tRNA processing</keyword>
<comment type="function">
    <text evidence="9">RNA cytidine acetyltransferase with specificity toward both 18S rRNA and tRNAs. Catalyzes the formation of N(4)-acetylcytidine (ac4C) in 18S rRNA. Required for early nucleolar cleavages of precursor rRNA at sites A0, A1 and A2 during 18S rRNA synthesis. Catalyzes the formation of ac4C in serine and leucine tRNAs. Requires the tRNA-binding adapter protein TAN1 for full tRNA acetyltransferase activity but not for 18S rRNA acetylation.</text>
</comment>
<keyword evidence="6 9" id="KW-0067">ATP-binding</keyword>
<comment type="catalytic activity">
    <reaction evidence="9">
        <text>a cytidine in tRNA + acetyl-CoA + ATP + H2O = an N(4)-acetylcytidine in tRNA + ADP + phosphate + CoA + H(+)</text>
        <dbReference type="Rhea" id="RHEA:53876"/>
        <dbReference type="Rhea" id="RHEA-COMP:13670"/>
        <dbReference type="Rhea" id="RHEA-COMP:13671"/>
        <dbReference type="ChEBI" id="CHEBI:15377"/>
        <dbReference type="ChEBI" id="CHEBI:15378"/>
        <dbReference type="ChEBI" id="CHEBI:30616"/>
        <dbReference type="ChEBI" id="CHEBI:43474"/>
        <dbReference type="ChEBI" id="CHEBI:57287"/>
        <dbReference type="ChEBI" id="CHEBI:57288"/>
        <dbReference type="ChEBI" id="CHEBI:74900"/>
        <dbReference type="ChEBI" id="CHEBI:82748"/>
        <dbReference type="ChEBI" id="CHEBI:456216"/>
    </reaction>
</comment>
<protein>
    <recommendedName>
        <fullName evidence="9">RNA cytidine acetyltransferase</fullName>
        <ecNumber evidence="9">2.3.1.-</ecNumber>
    </recommendedName>
    <alternativeName>
        <fullName evidence="9">18S rRNA cytosine acetyltransferase</fullName>
    </alternativeName>
</protein>
<dbReference type="EMBL" id="MCGO01000026">
    <property type="protein sequence ID" value="ORY43096.1"/>
    <property type="molecule type" value="Genomic_DNA"/>
</dbReference>
<feature type="region of interest" description="Disordered" evidence="10">
    <location>
        <begin position="984"/>
        <end position="1020"/>
    </location>
</feature>
<feature type="domain" description="Possible tRNA binding" evidence="14">
    <location>
        <begin position="811"/>
        <end position="1069"/>
    </location>
</feature>
<dbReference type="GO" id="GO:1990883">
    <property type="term" value="F:18S rRNA cytidine N-acetyltransferase activity"/>
    <property type="evidence" value="ECO:0007669"/>
    <property type="project" value="EnsemblFungi"/>
</dbReference>
<dbReference type="STRING" id="329046.A0A1Y2C823"/>
<feature type="compositionally biased region" description="Low complexity" evidence="10">
    <location>
        <begin position="449"/>
        <end position="460"/>
    </location>
</feature>
<dbReference type="Gene3D" id="3.40.50.300">
    <property type="entry name" value="P-loop containing nucleotide triphosphate hydrolases"/>
    <property type="match status" value="1"/>
</dbReference>
<dbReference type="GO" id="GO:0030515">
    <property type="term" value="F:snoRNA binding"/>
    <property type="evidence" value="ECO:0007669"/>
    <property type="project" value="EnsemblFungi"/>
</dbReference>
<dbReference type="Pfam" id="PF05127">
    <property type="entry name" value="NAT10_TcmA_helicase"/>
    <property type="match status" value="1"/>
</dbReference>
<keyword evidence="5 9" id="KW-0547">Nucleotide-binding</keyword>
<dbReference type="InterPro" id="IPR007807">
    <property type="entry name" value="TcmA/NAT10_helicase"/>
</dbReference>
<dbReference type="GO" id="GO:0030686">
    <property type="term" value="C:90S preribosome"/>
    <property type="evidence" value="ECO:0007669"/>
    <property type="project" value="TreeGrafter"/>
</dbReference>
<evidence type="ECO:0000259" key="12">
    <source>
        <dbReference type="Pfam" id="PF08351"/>
    </source>
</evidence>
<dbReference type="InterPro" id="IPR032672">
    <property type="entry name" value="TmcA/NAT10/Kre33"/>
</dbReference>
<dbReference type="GO" id="GO:0000049">
    <property type="term" value="F:tRNA binding"/>
    <property type="evidence" value="ECO:0007669"/>
    <property type="project" value="EnsemblFungi"/>
</dbReference>
<feature type="domain" description="N-acetyltransferase" evidence="13">
    <location>
        <begin position="559"/>
        <end position="793"/>
    </location>
</feature>
<dbReference type="GO" id="GO:0032040">
    <property type="term" value="C:small-subunit processome"/>
    <property type="evidence" value="ECO:0007669"/>
    <property type="project" value="EnsemblFungi"/>
</dbReference>
<evidence type="ECO:0000259" key="13">
    <source>
        <dbReference type="Pfam" id="PF13718"/>
    </source>
</evidence>
<feature type="binding site" evidence="9">
    <location>
        <begin position="664"/>
        <end position="666"/>
    </location>
    <ligand>
        <name>acetyl-CoA</name>
        <dbReference type="ChEBI" id="CHEBI:57288"/>
    </ligand>
</feature>
<evidence type="ECO:0000313" key="15">
    <source>
        <dbReference type="EMBL" id="ORY43096.1"/>
    </source>
</evidence>
<dbReference type="OrthoDB" id="10067491at2759"/>